<dbReference type="InterPro" id="IPR027414">
    <property type="entry name" value="GH95_N_dom"/>
</dbReference>
<sequence>MTSAAAHAALHTLRSTRAAQRWTDALPVGNGVRAAMCEGRRGGERLWLNDATAWSGTAETDPLAGIDEKGPAALAAIRAALDAGDVAGAEERIRRQQAPWAQAYLPLAWLELEVDGAGAGGAHVRTLDLDTGVAAHRYGDDGAVVRHETWADRVTGALVHRVTADRPVTLRVRLGSLLAPATADAPAAEPTPAEAASAPLVGRWMLPVDVAPGHESPAEPVRYDAQRGRIGAVVVATAGAHTVDDGELVTAPASVHVLTIGTATSPSLPGLPGDGSDAVIRAREVAAAPVDLDAHLAAHRAQYRRCALEVPHADSDGTHDTADRIARAHGAPPPSLAALAFHYGRYLLMASSQPGGVPLNLQGIWNAELPGPWSSAYTTNINLQMAYWPAEVTGLGECHEPLLRFVRRVAETSGPRVAQELHGVSGWAMHHNSDAWGFAAPVGDGHGDPAWAFWPWGGVWLVLHHADAFAFRGDLAELRAAWPALEGAARFVLSWAEVGDDVARTAPSTSPENHYLDAAGVPRAVAQSATMDVALVRELARVCTEAAATLGVDAPWQTDLDRLAALLPDPQVGSDGAVLEWDRPRVEAEPEHRHLSHLVGLFPFAQVTPDATPDLADAAATSIRGRGLESSGWALAWRAAMWARLRDGARVEQLVGLTLRPAADDAGAHRGGVYDNLFAAHPPFQIDGNLGLTAAIAEALVQSHDGILRLLPALPPTWTDGRVTGIRARGGYAVDLEWAQSRLVRVRVHAARRGTVEMTGPGIGTVRRTVQPHEPTIIEAEES</sequence>
<dbReference type="PANTHER" id="PTHR31084:SF0">
    <property type="entry name" value="ALPHA-L-FUCOSIDASE 2"/>
    <property type="match status" value="1"/>
</dbReference>
<dbReference type="EMBL" id="RCDB01000001">
    <property type="protein sequence ID" value="RLK52662.1"/>
    <property type="molecule type" value="Genomic_DNA"/>
</dbReference>
<dbReference type="SUPFAM" id="SSF48208">
    <property type="entry name" value="Six-hairpin glycosidases"/>
    <property type="match status" value="1"/>
</dbReference>
<dbReference type="Gene3D" id="1.50.10.10">
    <property type="match status" value="1"/>
</dbReference>
<dbReference type="OrthoDB" id="9802600at2"/>
<accession>A0A498CAE1</accession>
<organism evidence="4 5">
    <name type="scientific">Microbacterium telephonicum</name>
    <dbReference type="NCBI Taxonomy" id="1714841"/>
    <lineage>
        <taxon>Bacteria</taxon>
        <taxon>Bacillati</taxon>
        <taxon>Actinomycetota</taxon>
        <taxon>Actinomycetes</taxon>
        <taxon>Micrococcales</taxon>
        <taxon>Microbacteriaceae</taxon>
        <taxon>Microbacterium</taxon>
    </lineage>
</organism>
<protein>
    <submittedName>
        <fullName evidence="4">Alpha-L-fucosidase 2</fullName>
    </submittedName>
</protein>
<proteinExistence type="predicted"/>
<evidence type="ECO:0000259" key="2">
    <source>
        <dbReference type="Pfam" id="PF21307"/>
    </source>
</evidence>
<dbReference type="GO" id="GO:0005975">
    <property type="term" value="P:carbohydrate metabolic process"/>
    <property type="evidence" value="ECO:0007669"/>
    <property type="project" value="InterPro"/>
</dbReference>
<dbReference type="PIRSF" id="PIRSF007663">
    <property type="entry name" value="UCP007663"/>
    <property type="match status" value="1"/>
</dbReference>
<evidence type="ECO:0000313" key="5">
    <source>
        <dbReference type="Proteomes" id="UP000273158"/>
    </source>
</evidence>
<dbReference type="AlphaFoldDB" id="A0A498CAE1"/>
<dbReference type="InterPro" id="IPR049053">
    <property type="entry name" value="AFCA-like_C"/>
</dbReference>
<dbReference type="Pfam" id="PF22124">
    <property type="entry name" value="Glyco_hydro_95_cat"/>
    <property type="match status" value="1"/>
</dbReference>
<dbReference type="InterPro" id="IPR012341">
    <property type="entry name" value="6hp_glycosidase-like_sf"/>
</dbReference>
<evidence type="ECO:0000259" key="1">
    <source>
        <dbReference type="Pfam" id="PF14498"/>
    </source>
</evidence>
<name>A0A498CAE1_9MICO</name>
<dbReference type="Pfam" id="PF14498">
    <property type="entry name" value="Glyco_hyd_65N_2"/>
    <property type="match status" value="1"/>
</dbReference>
<dbReference type="Pfam" id="PF21307">
    <property type="entry name" value="Glyco_hydro_95_C"/>
    <property type="match status" value="1"/>
</dbReference>
<dbReference type="RefSeq" id="WP_121057469.1">
    <property type="nucleotide sequence ID" value="NZ_RCDB01000001.1"/>
</dbReference>
<evidence type="ECO:0000259" key="3">
    <source>
        <dbReference type="Pfam" id="PF22124"/>
    </source>
</evidence>
<gene>
    <name evidence="4" type="ORF">C7474_0615</name>
</gene>
<dbReference type="InterPro" id="IPR008928">
    <property type="entry name" value="6-hairpin_glycosidase_sf"/>
</dbReference>
<dbReference type="GO" id="GO:0004560">
    <property type="term" value="F:alpha-L-fucosidase activity"/>
    <property type="evidence" value="ECO:0007669"/>
    <property type="project" value="InterPro"/>
</dbReference>
<comment type="caution">
    <text evidence="4">The sequence shown here is derived from an EMBL/GenBank/DDBJ whole genome shotgun (WGS) entry which is preliminary data.</text>
</comment>
<keyword evidence="5" id="KW-1185">Reference proteome</keyword>
<feature type="domain" description="Alpha fucosidase A-like C-terminal" evidence="2">
    <location>
        <begin position="702"/>
        <end position="762"/>
    </location>
</feature>
<dbReference type="InterPro" id="IPR054363">
    <property type="entry name" value="GH95_cat"/>
</dbReference>
<feature type="domain" description="Glycosyl hydrolase family 95 catalytic" evidence="3">
    <location>
        <begin position="293"/>
        <end position="700"/>
    </location>
</feature>
<reference evidence="4 5" key="1">
    <citation type="journal article" date="2015" name="Stand. Genomic Sci.">
        <title>Genomic Encyclopedia of Bacterial and Archaeal Type Strains, Phase III: the genomes of soil and plant-associated and newly described type strains.</title>
        <authorList>
            <person name="Whitman W.B."/>
            <person name="Woyke T."/>
            <person name="Klenk H.P."/>
            <person name="Zhou Y."/>
            <person name="Lilburn T.G."/>
            <person name="Beck B.J."/>
            <person name="De Vos P."/>
            <person name="Vandamme P."/>
            <person name="Eisen J.A."/>
            <person name="Garrity G."/>
            <person name="Hugenholtz P."/>
            <person name="Kyrpides N.C."/>
        </authorList>
    </citation>
    <scope>NUCLEOTIDE SEQUENCE [LARGE SCALE GENOMIC DNA]</scope>
    <source>
        <strain evidence="4 5">S2T63</strain>
    </source>
</reference>
<dbReference type="InterPro" id="IPR016518">
    <property type="entry name" value="Alpha-L-fucosidase"/>
</dbReference>
<dbReference type="Proteomes" id="UP000273158">
    <property type="component" value="Unassembled WGS sequence"/>
</dbReference>
<feature type="domain" description="Glycosyl hydrolase family 95 N-terminal" evidence="1">
    <location>
        <begin position="13"/>
        <end position="183"/>
    </location>
</feature>
<evidence type="ECO:0000313" key="4">
    <source>
        <dbReference type="EMBL" id="RLK52662.1"/>
    </source>
</evidence>
<dbReference type="PANTHER" id="PTHR31084">
    <property type="entry name" value="ALPHA-L-FUCOSIDASE 2"/>
    <property type="match status" value="1"/>
</dbReference>